<proteinExistence type="predicted"/>
<sequence length="469" mass="50183">MSAPAPITVTEYTDPGCVWSWASEPRLRLLRLRYGHLLAWRQVQGMQIADLHATRPGFDPEADAPEFLRKWTAVAEQTGAPITRRLRWMHRSTAPAGRAAIAARSQGPEAAARVLRRLREAVFLRGEPADSPARVRAALAGTPGLDLDRLLADLDSAPVRALQRDEAAEARRVHPATPQAADTGRPTPHPGHPVATGTGHRYGFPTLVLASGPHTIVLPGHRTTEEYEHALDRLRPGITALARPLPDPDDLLAETGTLTQPEVELLAGGRPPAGAIRVPTAAGDVWHPPVPAPVSTGPPEHLRPGATEHDIDPDDFRRALAGHPAGVVVVTAETGDGPAGLTATSFTSVSLSPPLVAFYIADTSSTWARLRHAGHFAVNLLAEDQHALAARFARSGTDRFAAPTAWRAGPHGTPLLEDAAAHLLCRVHETRVVGDHWLVVGRVHGASVHRTDTPLLYHQGAFGGFHPHG</sequence>
<gene>
    <name evidence="4" type="ORF">ACFOVU_11720</name>
</gene>
<dbReference type="Gene3D" id="3.40.30.10">
    <property type="entry name" value="Glutaredoxin"/>
    <property type="match status" value="1"/>
</dbReference>
<evidence type="ECO:0000313" key="5">
    <source>
        <dbReference type="Proteomes" id="UP001595847"/>
    </source>
</evidence>
<dbReference type="InterPro" id="IPR036249">
    <property type="entry name" value="Thioredoxin-like_sf"/>
</dbReference>
<dbReference type="InterPro" id="IPR050268">
    <property type="entry name" value="NADH-dep_flavin_reductase"/>
</dbReference>
<dbReference type="InterPro" id="IPR012349">
    <property type="entry name" value="Split_barrel_FMN-bd"/>
</dbReference>
<reference evidence="5" key="1">
    <citation type="journal article" date="2019" name="Int. J. Syst. Evol. Microbiol.">
        <title>The Global Catalogue of Microorganisms (GCM) 10K type strain sequencing project: providing services to taxonomists for standard genome sequencing and annotation.</title>
        <authorList>
            <consortium name="The Broad Institute Genomics Platform"/>
            <consortium name="The Broad Institute Genome Sequencing Center for Infectious Disease"/>
            <person name="Wu L."/>
            <person name="Ma J."/>
        </authorList>
    </citation>
    <scope>NUCLEOTIDE SEQUENCE [LARGE SCALE GENOMIC DNA]</scope>
    <source>
        <strain evidence="5">TBRC 1826</strain>
    </source>
</reference>
<dbReference type="SUPFAM" id="SSF52833">
    <property type="entry name" value="Thioredoxin-like"/>
    <property type="match status" value="1"/>
</dbReference>
<keyword evidence="1" id="KW-0560">Oxidoreductase</keyword>
<accession>A0ABV8FPH7</accession>
<protein>
    <submittedName>
        <fullName evidence="4">Flavin reductase</fullName>
    </submittedName>
</protein>
<dbReference type="SUPFAM" id="SSF50475">
    <property type="entry name" value="FMN-binding split barrel"/>
    <property type="match status" value="1"/>
</dbReference>
<dbReference type="RefSeq" id="WP_378532777.1">
    <property type="nucleotide sequence ID" value="NZ_JBHSBH010000007.1"/>
</dbReference>
<dbReference type="Proteomes" id="UP001595847">
    <property type="component" value="Unassembled WGS sequence"/>
</dbReference>
<dbReference type="Pfam" id="PF13743">
    <property type="entry name" value="Thioredoxin_5"/>
    <property type="match status" value="1"/>
</dbReference>
<feature type="domain" description="Flavin reductase like" evidence="3">
    <location>
        <begin position="320"/>
        <end position="464"/>
    </location>
</feature>
<name>A0ABV8FPH7_9ACTN</name>
<keyword evidence="5" id="KW-1185">Reference proteome</keyword>
<organism evidence="4 5">
    <name type="scientific">Nocardiopsis sediminis</name>
    <dbReference type="NCBI Taxonomy" id="1778267"/>
    <lineage>
        <taxon>Bacteria</taxon>
        <taxon>Bacillati</taxon>
        <taxon>Actinomycetota</taxon>
        <taxon>Actinomycetes</taxon>
        <taxon>Streptosporangiales</taxon>
        <taxon>Nocardiopsidaceae</taxon>
        <taxon>Nocardiopsis</taxon>
    </lineage>
</organism>
<dbReference type="Pfam" id="PF01613">
    <property type="entry name" value="Flavin_Reduct"/>
    <property type="match status" value="1"/>
</dbReference>
<comment type="caution">
    <text evidence="4">The sequence shown here is derived from an EMBL/GenBank/DDBJ whole genome shotgun (WGS) entry which is preliminary data.</text>
</comment>
<evidence type="ECO:0000259" key="3">
    <source>
        <dbReference type="SMART" id="SM00903"/>
    </source>
</evidence>
<dbReference type="PANTHER" id="PTHR30466:SF1">
    <property type="entry name" value="FMN REDUCTASE (NADH) RUTF"/>
    <property type="match status" value="1"/>
</dbReference>
<dbReference type="EMBL" id="JBHSBH010000007">
    <property type="protein sequence ID" value="MFC3996586.1"/>
    <property type="molecule type" value="Genomic_DNA"/>
</dbReference>
<evidence type="ECO:0000256" key="1">
    <source>
        <dbReference type="ARBA" id="ARBA00023002"/>
    </source>
</evidence>
<feature type="region of interest" description="Disordered" evidence="2">
    <location>
        <begin position="165"/>
        <end position="196"/>
    </location>
</feature>
<dbReference type="InterPro" id="IPR002563">
    <property type="entry name" value="Flavin_Rdtase-like_dom"/>
</dbReference>
<evidence type="ECO:0000313" key="4">
    <source>
        <dbReference type="EMBL" id="MFC3996586.1"/>
    </source>
</evidence>
<dbReference type="SMART" id="SM00903">
    <property type="entry name" value="Flavin_Reduct"/>
    <property type="match status" value="1"/>
</dbReference>
<evidence type="ECO:0000256" key="2">
    <source>
        <dbReference type="SAM" id="MobiDB-lite"/>
    </source>
</evidence>
<dbReference type="PANTHER" id="PTHR30466">
    <property type="entry name" value="FLAVIN REDUCTASE"/>
    <property type="match status" value="1"/>
</dbReference>
<dbReference type="Gene3D" id="2.30.110.10">
    <property type="entry name" value="Electron Transport, Fmn-binding Protein, Chain A"/>
    <property type="match status" value="1"/>
</dbReference>